<name>A0A3B0TS16_9ZZZZ</name>
<proteinExistence type="predicted"/>
<dbReference type="EMBL" id="UOEL01000003">
    <property type="protein sequence ID" value="VAW09826.1"/>
    <property type="molecule type" value="Genomic_DNA"/>
</dbReference>
<evidence type="ECO:0000313" key="1">
    <source>
        <dbReference type="EMBL" id="VAW09826.1"/>
    </source>
</evidence>
<sequence>MDSNVKLVKTLLKYTFGLVPIIAGLDKLTNLLTEWNQYISTALSDIMPFKEGGLCNHRGGNRNRCGRIDLFKASDRGIGGNVMVDRHRADIGFL</sequence>
<gene>
    <name evidence="1" type="ORF">MNBD_BACTEROID03-1661</name>
</gene>
<accession>A0A3B0TS16</accession>
<organism evidence="1">
    <name type="scientific">hydrothermal vent metagenome</name>
    <dbReference type="NCBI Taxonomy" id="652676"/>
    <lineage>
        <taxon>unclassified sequences</taxon>
        <taxon>metagenomes</taxon>
        <taxon>ecological metagenomes</taxon>
    </lineage>
</organism>
<reference evidence="1" key="1">
    <citation type="submission" date="2018-06" db="EMBL/GenBank/DDBJ databases">
        <authorList>
            <person name="Zhirakovskaya E."/>
        </authorList>
    </citation>
    <scope>NUCLEOTIDE SEQUENCE</scope>
</reference>
<protein>
    <submittedName>
        <fullName evidence="1">Uncharacterized protein</fullName>
    </submittedName>
</protein>
<dbReference type="AlphaFoldDB" id="A0A3B0TS16"/>